<evidence type="ECO:0000256" key="5">
    <source>
        <dbReference type="RuleBase" id="RU003684"/>
    </source>
</evidence>
<dbReference type="PIRSF" id="PIRSF036979">
    <property type="entry name" value="Arginase"/>
    <property type="match status" value="1"/>
</dbReference>
<dbReference type="PROSITE" id="PS51409">
    <property type="entry name" value="ARGINASE_2"/>
    <property type="match status" value="1"/>
</dbReference>
<dbReference type="PANTHER" id="PTHR11358:SF26">
    <property type="entry name" value="GUANIDINO ACID HYDROLASE, MITOCHONDRIAL"/>
    <property type="match status" value="1"/>
</dbReference>
<organism evidence="6 7">
    <name type="scientific">Paenibacillus xylanilyticus</name>
    <dbReference type="NCBI Taxonomy" id="248903"/>
    <lineage>
        <taxon>Bacteria</taxon>
        <taxon>Bacillati</taxon>
        <taxon>Bacillota</taxon>
        <taxon>Bacilli</taxon>
        <taxon>Bacillales</taxon>
        <taxon>Paenibacillaceae</taxon>
        <taxon>Paenibacillus</taxon>
    </lineage>
</organism>
<dbReference type="InterPro" id="IPR023696">
    <property type="entry name" value="Ureohydrolase_dom_sf"/>
</dbReference>
<name>A0A7Y6EWQ9_9BACL</name>
<feature type="binding site" evidence="4">
    <location>
        <position position="238"/>
    </location>
    <ligand>
        <name>Mn(2+)</name>
        <dbReference type="ChEBI" id="CHEBI:29035"/>
        <label>1</label>
    </ligand>
</feature>
<dbReference type="PROSITE" id="PS01053">
    <property type="entry name" value="ARGINASE_1"/>
    <property type="match status" value="1"/>
</dbReference>
<feature type="binding site" evidence="4">
    <location>
        <position position="146"/>
    </location>
    <ligand>
        <name>Mn(2+)</name>
        <dbReference type="ChEBI" id="CHEBI:29035"/>
        <label>1</label>
    </ligand>
</feature>
<dbReference type="EC" id="3.5.3.11" evidence="6"/>
<dbReference type="NCBIfam" id="TIGR01230">
    <property type="entry name" value="agmatinase"/>
    <property type="match status" value="1"/>
</dbReference>
<dbReference type="InterPro" id="IPR005925">
    <property type="entry name" value="Agmatinase-rel"/>
</dbReference>
<dbReference type="InterPro" id="IPR020855">
    <property type="entry name" value="Ureohydrolase_Mn_BS"/>
</dbReference>
<comment type="cofactor">
    <cofactor evidence="4">
        <name>Mn(2+)</name>
        <dbReference type="ChEBI" id="CHEBI:29035"/>
    </cofactor>
    <text evidence="4">Binds 2 manganese ions per subunit.</text>
</comment>
<feature type="binding site" evidence="4">
    <location>
        <position position="148"/>
    </location>
    <ligand>
        <name>Mn(2+)</name>
        <dbReference type="ChEBI" id="CHEBI:29035"/>
        <label>1</label>
    </ligand>
</feature>
<feature type="binding site" evidence="4">
    <location>
        <position position="240"/>
    </location>
    <ligand>
        <name>Mn(2+)</name>
        <dbReference type="ChEBI" id="CHEBI:29035"/>
        <label>1</label>
    </ligand>
</feature>
<evidence type="ECO:0000256" key="4">
    <source>
        <dbReference type="PIRSR" id="PIRSR036979-1"/>
    </source>
</evidence>
<feature type="binding site" evidence="4">
    <location>
        <position position="150"/>
    </location>
    <ligand>
        <name>Mn(2+)</name>
        <dbReference type="ChEBI" id="CHEBI:29035"/>
        <label>1</label>
    </ligand>
</feature>
<evidence type="ECO:0000256" key="3">
    <source>
        <dbReference type="ARBA" id="ARBA00022801"/>
    </source>
</evidence>
<accession>A0A7Y6EWQ9</accession>
<dbReference type="AlphaFoldDB" id="A0A7Y6EWQ9"/>
<dbReference type="GO" id="GO:0046872">
    <property type="term" value="F:metal ion binding"/>
    <property type="evidence" value="ECO:0007669"/>
    <property type="project" value="UniProtKB-KW"/>
</dbReference>
<dbReference type="Proteomes" id="UP000526125">
    <property type="component" value="Unassembled WGS sequence"/>
</dbReference>
<evidence type="ECO:0000313" key="6">
    <source>
        <dbReference type="EMBL" id="NUU76705.1"/>
    </source>
</evidence>
<evidence type="ECO:0000313" key="7">
    <source>
        <dbReference type="Proteomes" id="UP000526125"/>
    </source>
</evidence>
<keyword evidence="4" id="KW-0464">Manganese</keyword>
<evidence type="ECO:0000256" key="1">
    <source>
        <dbReference type="ARBA" id="ARBA00009227"/>
    </source>
</evidence>
<dbReference type="PANTHER" id="PTHR11358">
    <property type="entry name" value="ARGINASE/AGMATINASE"/>
    <property type="match status" value="1"/>
</dbReference>
<dbReference type="PRINTS" id="PR00116">
    <property type="entry name" value="ARGINASE"/>
</dbReference>
<gene>
    <name evidence="6" type="primary">speB</name>
    <name evidence="6" type="ORF">HP552_15870</name>
</gene>
<dbReference type="Pfam" id="PF00491">
    <property type="entry name" value="Arginase"/>
    <property type="match status" value="1"/>
</dbReference>
<keyword evidence="2 4" id="KW-0479">Metal-binding</keyword>
<dbReference type="InterPro" id="IPR006035">
    <property type="entry name" value="Ureohydrolase"/>
</dbReference>
<protein>
    <submittedName>
        <fullName evidence="6">Agmatinase</fullName>
        <ecNumber evidence="6">3.5.3.11</ecNumber>
    </submittedName>
</protein>
<comment type="caution">
    <text evidence="6">The sequence shown here is derived from an EMBL/GenBank/DDBJ whole genome shotgun (WGS) entry which is preliminary data.</text>
</comment>
<sequence length="326" mass="35865">MKYRPQIDMGKPLYSGIHTFMHLPYVQTLEEVDFAVIGVPFDTGVSYGIGARFGPASIRTMSQRIRPISPVHQIDISEFLSGIDFGDLLVHPGYIEQSYQAIEEQLAPVFEAGVVPVLLGGDHSISLPHLRAAARTHGPVCLVHFDSHSDTGRSKQPERMWSHGAVFSYAVDEGLIDPHHSIQMGMRGTTYRAGGLDEARAMGFEVMTTDDVRELTIPELCQKIKERVGDRPVFLTFDIDFLDPVYAPGTGTPEVGGFTTYEAQKMLRGLAGIDFIGFDLVEVLPDRDPSQVTALNAANIAFEFISLLAVKRRADMQVTETAEAAL</sequence>
<dbReference type="CDD" id="cd11592">
    <property type="entry name" value="Agmatinase_PAH"/>
    <property type="match status" value="1"/>
</dbReference>
<dbReference type="SUPFAM" id="SSF52768">
    <property type="entry name" value="Arginase/deacetylase"/>
    <property type="match status" value="1"/>
</dbReference>
<dbReference type="GO" id="GO:0008783">
    <property type="term" value="F:agmatinase activity"/>
    <property type="evidence" value="ECO:0007669"/>
    <property type="project" value="UniProtKB-EC"/>
</dbReference>
<dbReference type="Gene3D" id="3.40.800.10">
    <property type="entry name" value="Ureohydrolase domain"/>
    <property type="match status" value="1"/>
</dbReference>
<proteinExistence type="inferred from homology"/>
<dbReference type="EMBL" id="JABMCB010000185">
    <property type="protein sequence ID" value="NUU76705.1"/>
    <property type="molecule type" value="Genomic_DNA"/>
</dbReference>
<keyword evidence="3 5" id="KW-0378">Hydrolase</keyword>
<reference evidence="6 7" key="1">
    <citation type="submission" date="2020-05" db="EMBL/GenBank/DDBJ databases">
        <title>Genome Sequencing of Type Strains.</title>
        <authorList>
            <person name="Lemaire J.F."/>
            <person name="Inderbitzin P."/>
            <person name="Gregorio O.A."/>
            <person name="Collins S.B."/>
            <person name="Wespe N."/>
            <person name="Knight-Connoni V."/>
        </authorList>
    </citation>
    <scope>NUCLEOTIDE SEQUENCE [LARGE SCALE GENOMIC DNA]</scope>
    <source>
        <strain evidence="6 7">LMG 21957</strain>
    </source>
</reference>
<evidence type="ECO:0000256" key="2">
    <source>
        <dbReference type="ARBA" id="ARBA00022723"/>
    </source>
</evidence>
<dbReference type="GO" id="GO:0033389">
    <property type="term" value="P:putrescine biosynthetic process from arginine, via agmatine"/>
    <property type="evidence" value="ECO:0007669"/>
    <property type="project" value="TreeGrafter"/>
</dbReference>
<dbReference type="RefSeq" id="WP_175396379.1">
    <property type="nucleotide sequence ID" value="NZ_JABMCB010000185.1"/>
</dbReference>
<comment type="similarity">
    <text evidence="1">Belongs to the arginase family. Agmatinase subfamily.</text>
</comment>
<feature type="binding site" evidence="4">
    <location>
        <position position="123"/>
    </location>
    <ligand>
        <name>Mn(2+)</name>
        <dbReference type="ChEBI" id="CHEBI:29035"/>
        <label>1</label>
    </ligand>
</feature>
<keyword evidence="7" id="KW-1185">Reference proteome</keyword>